<evidence type="ECO:0000256" key="1">
    <source>
        <dbReference type="ARBA" id="ARBA00001974"/>
    </source>
</evidence>
<comment type="cofactor">
    <cofactor evidence="1">
        <name>FAD</name>
        <dbReference type="ChEBI" id="CHEBI:57692"/>
    </cofactor>
</comment>
<organism evidence="5 6">
    <name type="scientific">Mucilaginibacter glaciei</name>
    <dbReference type="NCBI Taxonomy" id="2772109"/>
    <lineage>
        <taxon>Bacteria</taxon>
        <taxon>Pseudomonadati</taxon>
        <taxon>Bacteroidota</taxon>
        <taxon>Sphingobacteriia</taxon>
        <taxon>Sphingobacteriales</taxon>
        <taxon>Sphingobacteriaceae</taxon>
        <taxon>Mucilaginibacter</taxon>
    </lineage>
</organism>
<keyword evidence="2" id="KW-0560">Oxidoreductase</keyword>
<keyword evidence="6" id="KW-1185">Reference proteome</keyword>
<dbReference type="InterPro" id="IPR001613">
    <property type="entry name" value="Flavin_amine_oxidase"/>
</dbReference>
<proteinExistence type="predicted"/>
<dbReference type="AlphaFoldDB" id="A0A926NN97"/>
<gene>
    <name evidence="5" type="ORF">IDJ76_00660</name>
</gene>
<comment type="caution">
    <text evidence="5">The sequence shown here is derived from an EMBL/GenBank/DDBJ whole genome shotgun (WGS) entry which is preliminary data.</text>
</comment>
<evidence type="ECO:0000256" key="2">
    <source>
        <dbReference type="ARBA" id="ARBA00023002"/>
    </source>
</evidence>
<dbReference type="GO" id="GO:0016491">
    <property type="term" value="F:oxidoreductase activity"/>
    <property type="evidence" value="ECO:0007669"/>
    <property type="project" value="UniProtKB-KW"/>
</dbReference>
<dbReference type="PRINTS" id="PR00757">
    <property type="entry name" value="AMINEOXDASEF"/>
</dbReference>
<name>A0A926NN97_9SPHI</name>
<dbReference type="Proteomes" id="UP000619078">
    <property type="component" value="Unassembled WGS sequence"/>
</dbReference>
<feature type="binding site" evidence="3">
    <location>
        <begin position="34"/>
        <end position="35"/>
    </location>
    <ligand>
        <name>FAD</name>
        <dbReference type="ChEBI" id="CHEBI:57692"/>
    </ligand>
</feature>
<dbReference type="PANTHER" id="PTHR42841">
    <property type="entry name" value="AMINE OXIDASE"/>
    <property type="match status" value="1"/>
</dbReference>
<evidence type="ECO:0000313" key="6">
    <source>
        <dbReference type="Proteomes" id="UP000619078"/>
    </source>
</evidence>
<evidence type="ECO:0000259" key="4">
    <source>
        <dbReference type="Pfam" id="PF01593"/>
    </source>
</evidence>
<feature type="domain" description="Amine oxidase" evidence="4">
    <location>
        <begin position="14"/>
        <end position="411"/>
    </location>
</feature>
<evidence type="ECO:0000256" key="3">
    <source>
        <dbReference type="PIRSR" id="PIRSR601613-1"/>
    </source>
</evidence>
<protein>
    <submittedName>
        <fullName evidence="5">FAD-dependent oxidoreductase</fullName>
    </submittedName>
</protein>
<dbReference type="Gene3D" id="3.50.50.60">
    <property type="entry name" value="FAD/NAD(P)-binding domain"/>
    <property type="match status" value="1"/>
</dbReference>
<dbReference type="EMBL" id="JACWMX010000001">
    <property type="protein sequence ID" value="MBD1391595.1"/>
    <property type="molecule type" value="Genomic_DNA"/>
</dbReference>
<dbReference type="Pfam" id="PF01593">
    <property type="entry name" value="Amino_oxidase"/>
    <property type="match status" value="1"/>
</dbReference>
<dbReference type="RefSeq" id="WP_191159673.1">
    <property type="nucleotide sequence ID" value="NZ_JACWMX010000001.1"/>
</dbReference>
<feature type="binding site" evidence="3">
    <location>
        <position position="225"/>
    </location>
    <ligand>
        <name>FAD</name>
        <dbReference type="ChEBI" id="CHEBI:57692"/>
    </ligand>
</feature>
<sequence>MKKDAEVIVIGAGIAGLTAAKLLKTAGISVLMLEASDGVGGRVRTDEVDGYLLDRGFQVFLTAYPEAKNLLDYDALELCKFDPGALILTRDGITNMGDPIRQPSSLVSTLLSKAATFTDKLRMLRLKLKLAGKNIEEIFSEPEITTTEYLKREGFSGTIMNQFFRPFMTGIFLEDRLSTSSRMFEFVFKMFSEGDAAIPAKGMDMIPKQLAECLSPQELLFHQKVTAVNGGTVTTEDGNNYQATFVLIATDPLRSPVRSGNSVIKYHSVSNMYFTAKKRPFEMPLIALNTLSGKLVNNVAVMDRISPAYAKPGHTLISLSLIGDHSKANQKELQENVVSELKFWYPDASSWQHLKTYHIDYALPNDDQVTNESDYKALRLNAQCFTCGDYLMNGSINAAMKSGRLAAEAIINTMRK</sequence>
<dbReference type="InterPro" id="IPR036188">
    <property type="entry name" value="FAD/NAD-bd_sf"/>
</dbReference>
<reference evidence="5" key="1">
    <citation type="submission" date="2020-09" db="EMBL/GenBank/DDBJ databases">
        <title>Novel species of Mucilaginibacter isolated from a glacier on the Tibetan Plateau.</title>
        <authorList>
            <person name="Liu Q."/>
            <person name="Xin Y.-H."/>
        </authorList>
    </citation>
    <scope>NUCLEOTIDE SEQUENCE</scope>
    <source>
        <strain evidence="5">ZB1P21</strain>
    </source>
</reference>
<dbReference type="SUPFAM" id="SSF51905">
    <property type="entry name" value="FAD/NAD(P)-binding domain"/>
    <property type="match status" value="1"/>
</dbReference>
<evidence type="ECO:0000313" key="5">
    <source>
        <dbReference type="EMBL" id="MBD1391595.1"/>
    </source>
</evidence>
<accession>A0A926NN97</accession>
<dbReference type="InterPro" id="IPR002937">
    <property type="entry name" value="Amino_oxidase"/>
</dbReference>